<dbReference type="OrthoDB" id="9782626at2"/>
<evidence type="ECO:0000259" key="1">
    <source>
        <dbReference type="Pfam" id="PF01261"/>
    </source>
</evidence>
<dbReference type="GO" id="GO:0016853">
    <property type="term" value="F:isomerase activity"/>
    <property type="evidence" value="ECO:0007669"/>
    <property type="project" value="UniProtKB-KW"/>
</dbReference>
<dbReference type="AlphaFoldDB" id="A0A5B9EEI5"/>
<dbReference type="InterPro" id="IPR013022">
    <property type="entry name" value="Xyl_isomerase-like_TIM-brl"/>
</dbReference>
<dbReference type="EMBL" id="CP042806">
    <property type="protein sequence ID" value="QEE28466.1"/>
    <property type="molecule type" value="Genomic_DNA"/>
</dbReference>
<dbReference type="Pfam" id="PF01261">
    <property type="entry name" value="AP_endonuc_2"/>
    <property type="match status" value="1"/>
</dbReference>
<dbReference type="InterPro" id="IPR050312">
    <property type="entry name" value="IolE/XylAMocC-like"/>
</dbReference>
<dbReference type="PANTHER" id="PTHR12110">
    <property type="entry name" value="HYDROXYPYRUVATE ISOMERASE"/>
    <property type="match status" value="1"/>
</dbReference>
<dbReference type="SUPFAM" id="SSF51658">
    <property type="entry name" value="Xylose isomerase-like"/>
    <property type="match status" value="1"/>
</dbReference>
<dbReference type="KEGG" id="talb:FTW19_10925"/>
<dbReference type="InterPro" id="IPR036237">
    <property type="entry name" value="Xyl_isomerase-like_sf"/>
</dbReference>
<organism evidence="2 3">
    <name type="scientific">Terriglobus albidus</name>
    <dbReference type="NCBI Taxonomy" id="1592106"/>
    <lineage>
        <taxon>Bacteria</taxon>
        <taxon>Pseudomonadati</taxon>
        <taxon>Acidobacteriota</taxon>
        <taxon>Terriglobia</taxon>
        <taxon>Terriglobales</taxon>
        <taxon>Acidobacteriaceae</taxon>
        <taxon>Terriglobus</taxon>
    </lineage>
</organism>
<keyword evidence="2" id="KW-0413">Isomerase</keyword>
<dbReference type="Proteomes" id="UP000321820">
    <property type="component" value="Chromosome"/>
</dbReference>
<proteinExistence type="predicted"/>
<sequence>MGRETVDAGAADCSHKGGALVAELSRLSLNQITTPAWNVGAAVEACVRHSVPGVSLWRHKISEFGLKQSVQSVRDAGLHVSSVCRGGMFPAPDAIERRAKIEDNFRAIDEAAALNADVLVFVVGGAAPVGIAAAREMVRDGIAALVPYAEQAGVRLGLEPLHPMFAGDRSVLTTVDEALDLAAPYAEDRVGVVLDVFHIWWHPNVLQQIAAASRRIMGFHVSDWPVPLPDTLLGRCMMGDGIIDLRTLRTAVDAAGYSGPIEVEIFNQAIWDEDPDAVLTRTKQRFLELV</sequence>
<name>A0A5B9EEI5_9BACT</name>
<protein>
    <submittedName>
        <fullName evidence="2">Sugar phosphate isomerase/epimerase</fullName>
    </submittedName>
</protein>
<accession>A0A5B9EEI5</accession>
<dbReference type="PANTHER" id="PTHR12110:SF52">
    <property type="entry name" value="XYLOSE ISOMERASE"/>
    <property type="match status" value="1"/>
</dbReference>
<evidence type="ECO:0000313" key="3">
    <source>
        <dbReference type="Proteomes" id="UP000321820"/>
    </source>
</evidence>
<gene>
    <name evidence="2" type="ORF">FTW19_10925</name>
</gene>
<evidence type="ECO:0000313" key="2">
    <source>
        <dbReference type="EMBL" id="QEE28466.1"/>
    </source>
</evidence>
<feature type="domain" description="Xylose isomerase-like TIM barrel" evidence="1">
    <location>
        <begin position="57"/>
        <end position="276"/>
    </location>
</feature>
<keyword evidence="3" id="KW-1185">Reference proteome</keyword>
<dbReference type="Gene3D" id="3.20.20.150">
    <property type="entry name" value="Divalent-metal-dependent TIM barrel enzymes"/>
    <property type="match status" value="1"/>
</dbReference>
<reference evidence="2 3" key="1">
    <citation type="submission" date="2019-08" db="EMBL/GenBank/DDBJ databases">
        <title>Complete genome sequence of Terriglobus albidus strain ORNL.</title>
        <authorList>
            <person name="Podar M."/>
        </authorList>
    </citation>
    <scope>NUCLEOTIDE SEQUENCE [LARGE SCALE GENOMIC DNA]</scope>
    <source>
        <strain evidence="2 3">ORNL</strain>
    </source>
</reference>